<proteinExistence type="predicted"/>
<organism evidence="2 3">
    <name type="scientific">Marchantia polymorpha subsp. ruderalis</name>
    <dbReference type="NCBI Taxonomy" id="1480154"/>
    <lineage>
        <taxon>Eukaryota</taxon>
        <taxon>Viridiplantae</taxon>
        <taxon>Streptophyta</taxon>
        <taxon>Embryophyta</taxon>
        <taxon>Marchantiophyta</taxon>
        <taxon>Marchantiopsida</taxon>
        <taxon>Marchantiidae</taxon>
        <taxon>Marchantiales</taxon>
        <taxon>Marchantiaceae</taxon>
        <taxon>Marchantia</taxon>
    </lineage>
</organism>
<name>A0A176VFZ2_MARPO</name>
<evidence type="ECO:0000313" key="3">
    <source>
        <dbReference type="Proteomes" id="UP000077202"/>
    </source>
</evidence>
<evidence type="ECO:0000256" key="1">
    <source>
        <dbReference type="SAM" id="MobiDB-lite"/>
    </source>
</evidence>
<dbReference type="EMBL" id="LVLJ01003999">
    <property type="protein sequence ID" value="OAE18835.1"/>
    <property type="molecule type" value="Genomic_DNA"/>
</dbReference>
<keyword evidence="3" id="KW-1185">Reference proteome</keyword>
<reference evidence="2" key="1">
    <citation type="submission" date="2016-03" db="EMBL/GenBank/DDBJ databases">
        <title>Mechanisms controlling the formation of the plant cell surface in tip-growing cells are functionally conserved among land plants.</title>
        <authorList>
            <person name="Honkanen S."/>
            <person name="Jones V.A."/>
            <person name="Morieri G."/>
            <person name="Champion C."/>
            <person name="Hetherington A.J."/>
            <person name="Kelly S."/>
            <person name="Saint-Marcoux D."/>
            <person name="Proust H."/>
            <person name="Prescott H."/>
            <person name="Dolan L."/>
        </authorList>
    </citation>
    <scope>NUCLEOTIDE SEQUENCE [LARGE SCALE GENOMIC DNA]</scope>
    <source>
        <tissue evidence="2">Whole gametophyte</tissue>
    </source>
</reference>
<dbReference type="Proteomes" id="UP000077202">
    <property type="component" value="Unassembled WGS sequence"/>
</dbReference>
<evidence type="ECO:0000313" key="2">
    <source>
        <dbReference type="EMBL" id="OAE18835.1"/>
    </source>
</evidence>
<feature type="region of interest" description="Disordered" evidence="1">
    <location>
        <begin position="32"/>
        <end position="90"/>
    </location>
</feature>
<dbReference type="AlphaFoldDB" id="A0A176VFZ2"/>
<protein>
    <submittedName>
        <fullName evidence="2">Uncharacterized protein</fullName>
    </submittedName>
</protein>
<feature type="compositionally biased region" description="Basic and acidic residues" evidence="1">
    <location>
        <begin position="32"/>
        <end position="42"/>
    </location>
</feature>
<sequence>MLKPFNNHLLQHGGAQDMDLWSIRTEAADEKSIREDRVEGASEHPVGVVPWTFGIPDCSATDGEEGEGEGGGGGLGDEAVQRYNNYNGRT</sequence>
<comment type="caution">
    <text evidence="2">The sequence shown here is derived from an EMBL/GenBank/DDBJ whole genome shotgun (WGS) entry which is preliminary data.</text>
</comment>
<gene>
    <name evidence="2" type="ORF">AXG93_2556s1060</name>
</gene>
<accession>A0A176VFZ2</accession>